<evidence type="ECO:0000313" key="1">
    <source>
        <dbReference type="EMBL" id="KAK3726097.1"/>
    </source>
</evidence>
<proteinExistence type="predicted"/>
<dbReference type="EMBL" id="JAUTXU010000001">
    <property type="protein sequence ID" value="KAK3726097.1"/>
    <property type="molecule type" value="Genomic_DNA"/>
</dbReference>
<dbReference type="Proteomes" id="UP001281147">
    <property type="component" value="Unassembled WGS sequence"/>
</dbReference>
<gene>
    <name evidence="1" type="ORF">LTR37_000245</name>
</gene>
<evidence type="ECO:0000313" key="2">
    <source>
        <dbReference type="Proteomes" id="UP001281147"/>
    </source>
</evidence>
<name>A0ACC3P1E0_9PEZI</name>
<comment type="caution">
    <text evidence="1">The sequence shown here is derived from an EMBL/GenBank/DDBJ whole genome shotgun (WGS) entry which is preliminary data.</text>
</comment>
<keyword evidence="2" id="KW-1185">Reference proteome</keyword>
<sequence length="755" mass="78298">MSGFGSAVPEWFSSAFIAFLLTRQYRPTVRSPAPIVQITNFKEEVVSFGSISYAAGWAENIPNATQVGQNVTNVTQIGHNISNITQIDQNITNVTQSITDIIYAAANASVLGDIKAHFQATDWYNLCLLIPILAFIYALFSFFRHFATVDDFDDLLEDYDDTPANDFSDLLDDYDDTPAKTSDQKVVTDDTPTKSSDQKEAADDSPANETDDSEVATPEAAVEPWYPNPKQIQLVQELIAMLVDGVTHGETLRDHAVRCCNMIENAGTLTFDLQVQILALKSQLASTAGEHAETYLVDAGTANELSAGSNYADAETQTLDPFPSTSTRNAADEGTSPVSSSHDARPEVSAISTHTDPLPPSTSPSQVQSGPDMLRNVDSQGSSGDGALTSDHATAPEVGSSETPTINPQSAAPASGSGAPKQAPTPSSERPTAAAASTLVPKGGAADTNASGPSASDPSVPSVQFGNGNIVFGMPAPVPKFTTNSSGSTASFEPFKFDASGLATESKTNDSTLGFKLPTAPKFGDTASGDSIFTFAATTRPEERNGAAALPTVVASTGTSNPAFNFGDQSSAAQSSTPESNTQSSAGSTAPEKTTTTPAPSNQPPPNAPTGPKSAQSKPIGPSGQNIQQSPSGFPIFGAGATSNGGGRSVAGQQFGSKSLIKTGYKPQKPGEGGLGQGQRPGGGRGQGRGRGGHGGSNFVGGFRPPQQHGGNAPAAPTSSTAPSTAKKNPWEQPEPGLSELYKKQQRDKDGKTDE</sequence>
<organism evidence="1 2">
    <name type="scientific">Vermiconidia calcicola</name>
    <dbReference type="NCBI Taxonomy" id="1690605"/>
    <lineage>
        <taxon>Eukaryota</taxon>
        <taxon>Fungi</taxon>
        <taxon>Dikarya</taxon>
        <taxon>Ascomycota</taxon>
        <taxon>Pezizomycotina</taxon>
        <taxon>Dothideomycetes</taxon>
        <taxon>Dothideomycetidae</taxon>
        <taxon>Mycosphaerellales</taxon>
        <taxon>Extremaceae</taxon>
        <taxon>Vermiconidia</taxon>
    </lineage>
</organism>
<protein>
    <submittedName>
        <fullName evidence="1">Uncharacterized protein</fullName>
    </submittedName>
</protein>
<accession>A0ACC3P1E0</accession>
<reference evidence="1" key="1">
    <citation type="submission" date="2023-07" db="EMBL/GenBank/DDBJ databases">
        <title>Black Yeasts Isolated from many extreme environments.</title>
        <authorList>
            <person name="Coleine C."/>
            <person name="Stajich J.E."/>
            <person name="Selbmann L."/>
        </authorList>
    </citation>
    <scope>NUCLEOTIDE SEQUENCE</scope>
    <source>
        <strain evidence="1">CCFEE 5714</strain>
    </source>
</reference>